<dbReference type="OrthoDB" id="9793039at2"/>
<feature type="domain" description="VOC" evidence="1">
    <location>
        <begin position="134"/>
        <end position="256"/>
    </location>
</feature>
<dbReference type="EMBL" id="SNZR01000011">
    <property type="protein sequence ID" value="TDR94910.1"/>
    <property type="molecule type" value="Genomic_DNA"/>
</dbReference>
<dbReference type="InterPro" id="IPR029068">
    <property type="entry name" value="Glyas_Bleomycin-R_OHBP_Dase"/>
</dbReference>
<organism evidence="2 3">
    <name type="scientific">Enterovirga rhinocerotis</name>
    <dbReference type="NCBI Taxonomy" id="1339210"/>
    <lineage>
        <taxon>Bacteria</taxon>
        <taxon>Pseudomonadati</taxon>
        <taxon>Pseudomonadota</taxon>
        <taxon>Alphaproteobacteria</taxon>
        <taxon>Hyphomicrobiales</taxon>
        <taxon>Methylobacteriaceae</taxon>
        <taxon>Enterovirga</taxon>
    </lineage>
</organism>
<dbReference type="CDD" id="cd07247">
    <property type="entry name" value="SgaA_N_like"/>
    <property type="match status" value="2"/>
</dbReference>
<comment type="caution">
    <text evidence="2">The sequence shown here is derived from an EMBL/GenBank/DDBJ whole genome shotgun (WGS) entry which is preliminary data.</text>
</comment>
<dbReference type="PROSITE" id="PS51819">
    <property type="entry name" value="VOC"/>
    <property type="match status" value="2"/>
</dbReference>
<keyword evidence="3" id="KW-1185">Reference proteome</keyword>
<dbReference type="AlphaFoldDB" id="A0A4R7C8F8"/>
<reference evidence="2 3" key="1">
    <citation type="submission" date="2019-03" db="EMBL/GenBank/DDBJ databases">
        <title>Genomic Encyclopedia of Type Strains, Phase IV (KMG-IV): sequencing the most valuable type-strain genomes for metagenomic binning, comparative biology and taxonomic classification.</title>
        <authorList>
            <person name="Goeker M."/>
        </authorList>
    </citation>
    <scope>NUCLEOTIDE SEQUENCE [LARGE SCALE GENOMIC DNA]</scope>
    <source>
        <strain evidence="2 3">DSM 25903</strain>
    </source>
</reference>
<sequence length="258" mass="27488">MARTNTFFWYDLMTSDPQAAGAFYANVVGWTLEDWPGDMPYTMVKAAGTGVGGIMAIPDEAKAVGARPGWLGYVKVDDADRAAAAVTAAGGSIQREPEDIPHVGRFAVVCDPQGAVFMMLAPTEPDQPGVPLMTPGHVGWHELYSSDPQKGFAFYETLFGWAKADALDMGPMGTYQLFADSRDKDCGAVGGMMRLPEGVPVPVWGFYFAVEAIDAAVERITSGGGRVLMPPMEVPGGSWIVNALDPQGAHFALVAPKR</sequence>
<proteinExistence type="predicted"/>
<dbReference type="RefSeq" id="WP_133769763.1">
    <property type="nucleotide sequence ID" value="NZ_SNZR01000011.1"/>
</dbReference>
<evidence type="ECO:0000313" key="2">
    <source>
        <dbReference type="EMBL" id="TDR94910.1"/>
    </source>
</evidence>
<name>A0A4R7C8F8_9HYPH</name>
<evidence type="ECO:0000313" key="3">
    <source>
        <dbReference type="Proteomes" id="UP000295122"/>
    </source>
</evidence>
<evidence type="ECO:0000259" key="1">
    <source>
        <dbReference type="PROSITE" id="PS51819"/>
    </source>
</evidence>
<dbReference type="InterPro" id="IPR004360">
    <property type="entry name" value="Glyas_Fos-R_dOase_dom"/>
</dbReference>
<dbReference type="InterPro" id="IPR052164">
    <property type="entry name" value="Anthracycline_SecMetBiosynth"/>
</dbReference>
<protein>
    <recommendedName>
        <fullName evidence="1">VOC domain-containing protein</fullName>
    </recommendedName>
</protein>
<dbReference type="Pfam" id="PF00903">
    <property type="entry name" value="Glyoxalase"/>
    <property type="match status" value="2"/>
</dbReference>
<accession>A0A4R7C8F8</accession>
<dbReference type="Gene3D" id="3.10.180.10">
    <property type="entry name" value="2,3-Dihydroxybiphenyl 1,2-Dioxygenase, domain 1"/>
    <property type="match status" value="2"/>
</dbReference>
<dbReference type="Proteomes" id="UP000295122">
    <property type="component" value="Unassembled WGS sequence"/>
</dbReference>
<feature type="domain" description="VOC" evidence="1">
    <location>
        <begin position="6"/>
        <end position="122"/>
    </location>
</feature>
<dbReference type="PANTHER" id="PTHR33993">
    <property type="entry name" value="GLYOXALASE-RELATED"/>
    <property type="match status" value="1"/>
</dbReference>
<dbReference type="InterPro" id="IPR037523">
    <property type="entry name" value="VOC_core"/>
</dbReference>
<dbReference type="PANTHER" id="PTHR33993:SF14">
    <property type="entry name" value="GB|AAF24581.1"/>
    <property type="match status" value="1"/>
</dbReference>
<gene>
    <name evidence="2" type="ORF">EV668_2201</name>
</gene>
<dbReference type="SUPFAM" id="SSF54593">
    <property type="entry name" value="Glyoxalase/Bleomycin resistance protein/Dihydroxybiphenyl dioxygenase"/>
    <property type="match status" value="2"/>
</dbReference>